<dbReference type="Pfam" id="PF00501">
    <property type="entry name" value="AMP-binding"/>
    <property type="match status" value="1"/>
</dbReference>
<dbReference type="Gene3D" id="3.40.50.12780">
    <property type="entry name" value="N-terminal domain of ligase-like"/>
    <property type="match status" value="1"/>
</dbReference>
<accession>A0A1A9GFF6</accession>
<feature type="region of interest" description="Disordered" evidence="3">
    <location>
        <begin position="533"/>
        <end position="557"/>
    </location>
</feature>
<evidence type="ECO:0000259" key="5">
    <source>
        <dbReference type="Pfam" id="PF13193"/>
    </source>
</evidence>
<evidence type="ECO:0000256" key="3">
    <source>
        <dbReference type="SAM" id="MobiDB-lite"/>
    </source>
</evidence>
<dbReference type="GO" id="GO:0031956">
    <property type="term" value="F:medium-chain fatty acid-CoA ligase activity"/>
    <property type="evidence" value="ECO:0007669"/>
    <property type="project" value="TreeGrafter"/>
</dbReference>
<feature type="compositionally biased region" description="Basic and acidic residues" evidence="3">
    <location>
        <begin position="538"/>
        <end position="557"/>
    </location>
</feature>
<dbReference type="Pfam" id="PF13193">
    <property type="entry name" value="AMP-binding_C"/>
    <property type="match status" value="1"/>
</dbReference>
<dbReference type="AlphaFoldDB" id="A0A1A9GFF6"/>
<evidence type="ECO:0000259" key="4">
    <source>
        <dbReference type="Pfam" id="PF00501"/>
    </source>
</evidence>
<dbReference type="InterPro" id="IPR025110">
    <property type="entry name" value="AMP-bd_C"/>
</dbReference>
<evidence type="ECO:0000256" key="2">
    <source>
        <dbReference type="ARBA" id="ARBA00022598"/>
    </source>
</evidence>
<organism evidence="6 7">
    <name type="scientific">Nocardioides dokdonensis FR1436</name>
    <dbReference type="NCBI Taxonomy" id="1300347"/>
    <lineage>
        <taxon>Bacteria</taxon>
        <taxon>Bacillati</taxon>
        <taxon>Actinomycetota</taxon>
        <taxon>Actinomycetes</taxon>
        <taxon>Propionibacteriales</taxon>
        <taxon>Nocardioidaceae</taxon>
        <taxon>Nocardioides</taxon>
    </lineage>
</organism>
<dbReference type="InterPro" id="IPR000873">
    <property type="entry name" value="AMP-dep_synth/lig_dom"/>
</dbReference>
<feature type="domain" description="AMP-dependent synthetase/ligase" evidence="4">
    <location>
        <begin position="55"/>
        <end position="410"/>
    </location>
</feature>
<dbReference type="GO" id="GO:0004467">
    <property type="term" value="F:long-chain fatty acid-CoA ligase activity"/>
    <property type="evidence" value="ECO:0007669"/>
    <property type="project" value="UniProtKB-EC"/>
</dbReference>
<dbReference type="PROSITE" id="PS00455">
    <property type="entry name" value="AMP_BINDING"/>
    <property type="match status" value="1"/>
</dbReference>
<evidence type="ECO:0000256" key="1">
    <source>
        <dbReference type="ARBA" id="ARBA00006432"/>
    </source>
</evidence>
<dbReference type="KEGG" id="ndk:I601_0556"/>
<name>A0A1A9GFF6_9ACTN</name>
<dbReference type="Proteomes" id="UP000077868">
    <property type="component" value="Chromosome"/>
</dbReference>
<gene>
    <name evidence="6" type="ORF">I601_0556</name>
</gene>
<comment type="similarity">
    <text evidence="1">Belongs to the ATP-dependent AMP-binding enzyme family.</text>
</comment>
<proteinExistence type="inferred from homology"/>
<evidence type="ECO:0000313" key="6">
    <source>
        <dbReference type="EMBL" id="ANH37008.1"/>
    </source>
</evidence>
<dbReference type="RefSeq" id="WP_068106131.1">
    <property type="nucleotide sequence ID" value="NZ_CP015079.1"/>
</dbReference>
<dbReference type="SUPFAM" id="SSF56801">
    <property type="entry name" value="Acetyl-CoA synthetase-like"/>
    <property type="match status" value="1"/>
</dbReference>
<keyword evidence="2 6" id="KW-0436">Ligase</keyword>
<dbReference type="OrthoDB" id="9803968at2"/>
<reference evidence="6 7" key="1">
    <citation type="submission" date="2016-03" db="EMBL/GenBank/DDBJ databases">
        <title>Complete genome sequence of a soil Actinobacterium, Nocardioides dokdonensis FR1436.</title>
        <authorList>
            <person name="Kwon S.-K."/>
            <person name="Kim K."/>
            <person name="Kim J.F."/>
        </authorList>
    </citation>
    <scope>NUCLEOTIDE SEQUENCE [LARGE SCALE GENOMIC DNA]</scope>
    <source>
        <strain evidence="6 7">FR1436</strain>
    </source>
</reference>
<dbReference type="PANTHER" id="PTHR43201:SF5">
    <property type="entry name" value="MEDIUM-CHAIN ACYL-COA LIGASE ACSF2, MITOCHONDRIAL"/>
    <property type="match status" value="1"/>
</dbReference>
<protein>
    <submittedName>
        <fullName evidence="6">Long-chain-fatty-acid--CoA ligase FadD13</fullName>
        <ecNumber evidence="6">6.2.1.3</ecNumber>
    </submittedName>
</protein>
<dbReference type="EMBL" id="CP015079">
    <property type="protein sequence ID" value="ANH37008.1"/>
    <property type="molecule type" value="Genomic_DNA"/>
</dbReference>
<dbReference type="InterPro" id="IPR020845">
    <property type="entry name" value="AMP-binding_CS"/>
</dbReference>
<dbReference type="STRING" id="1300347.I601_0556"/>
<sequence length="557" mass="59724">MTTSAPASDAPSPLDALLAPGGPFELVPEEVLGSVVPVFVRRRRALHELLAESVEHGDRVYLATAEHRVTFAEHARRVSALAAGLQEEHGVAPGDRVAIHAANRPEWIETFWAVTSLGAIAVGFNAWWSAAETTAAVEQTTPVLVVADAKRAALVGPGTPVLAMEEALPALLARHDGAPLPSSDVEEDDPAVILFTSGTSGHPKGVVHTHRNVLAVVEYHRFNDAVAAIFGDPTDPRDKTYLLTMPLFHVGSLHNLAVPRLATGSKVALHLGAFDVDRVLRLVESERVTNWGAVPTMAHRMLEHPDLSAYDTSSLRAFALASAPSSPAFKQRLRDGLPFASMLVDSYGLTETCTAVAVASPMDLAEAPGSLGRPVLGVQVEIRDPQGRALPEGVEGEVCVRSMFVMKEYWGHPEATAAALREDRWLHTGDIGVMEQGRVRLSSRRADLIIRGGENINPGEIEAVLAEHPAVSDVVVLGLDDEALGQVPGAVVVLAEGAQVTTEELADHVGEQLAYFKVPVRWRLTDQPLPRNATGKVVRREVPRPDQDRPGRAGRAD</sequence>
<dbReference type="PATRIC" id="fig|1300347.3.peg.558"/>
<dbReference type="EC" id="6.2.1.3" evidence="6"/>
<feature type="domain" description="AMP-binding enzyme C-terminal" evidence="5">
    <location>
        <begin position="460"/>
        <end position="536"/>
    </location>
</feature>
<keyword evidence="7" id="KW-1185">Reference proteome</keyword>
<dbReference type="Gene3D" id="3.30.300.30">
    <property type="match status" value="1"/>
</dbReference>
<dbReference type="InterPro" id="IPR042099">
    <property type="entry name" value="ANL_N_sf"/>
</dbReference>
<evidence type="ECO:0000313" key="7">
    <source>
        <dbReference type="Proteomes" id="UP000077868"/>
    </source>
</evidence>
<dbReference type="PANTHER" id="PTHR43201">
    <property type="entry name" value="ACYL-COA SYNTHETASE"/>
    <property type="match status" value="1"/>
</dbReference>
<dbReference type="InterPro" id="IPR045851">
    <property type="entry name" value="AMP-bd_C_sf"/>
</dbReference>